<comment type="caution">
    <text evidence="4">The sequence shown here is derived from an EMBL/GenBank/DDBJ whole genome shotgun (WGS) entry which is preliminary data.</text>
</comment>
<dbReference type="EMBL" id="BAABIE010000004">
    <property type="protein sequence ID" value="GAA4744819.1"/>
    <property type="molecule type" value="Genomic_DNA"/>
</dbReference>
<keyword evidence="5" id="KW-1185">Reference proteome</keyword>
<evidence type="ECO:0000313" key="4">
    <source>
        <dbReference type="EMBL" id="GAA4744819.1"/>
    </source>
</evidence>
<keyword evidence="3" id="KW-0812">Transmembrane</keyword>
<dbReference type="Proteomes" id="UP001500822">
    <property type="component" value="Unassembled WGS sequence"/>
</dbReference>
<keyword evidence="3" id="KW-1133">Transmembrane helix</keyword>
<proteinExistence type="predicted"/>
<name>A0ABP8Z2Q0_9ACTN</name>
<gene>
    <name evidence="4" type="ORF">GCM10023217_12270</name>
</gene>
<sequence length="192" mass="20083">MSQHSEQAPKRRSRRELALNVGAVVGVICIVVAAISMFFGITPLVFRSGSMAPDIPTGSLAFARTVPAAELAVGDVVSVDNQAGTRISHRIVAIEPFGDHQVSLTLQGDANRTVDPLPYTVSEADRVLFSVPVLGYVAAWLSSKTAVFLGGLAAGALLMLAFGPLRRPDTSTPTSTSAAELSAASHQETIDV</sequence>
<reference evidence="5" key="1">
    <citation type="journal article" date="2019" name="Int. J. Syst. Evol. Microbiol.">
        <title>The Global Catalogue of Microorganisms (GCM) 10K type strain sequencing project: providing services to taxonomists for standard genome sequencing and annotation.</title>
        <authorList>
            <consortium name="The Broad Institute Genomics Platform"/>
            <consortium name="The Broad Institute Genome Sequencing Center for Infectious Disease"/>
            <person name="Wu L."/>
            <person name="Ma J."/>
        </authorList>
    </citation>
    <scope>NUCLEOTIDE SEQUENCE [LARGE SCALE GENOMIC DNA]</scope>
    <source>
        <strain evidence="5">JCM 18077</strain>
    </source>
</reference>
<evidence type="ECO:0000256" key="3">
    <source>
        <dbReference type="SAM" id="Phobius"/>
    </source>
</evidence>
<dbReference type="CDD" id="cd06530">
    <property type="entry name" value="S26_SPase_I"/>
    <property type="match status" value="1"/>
</dbReference>
<accession>A0ABP8Z2Q0</accession>
<dbReference type="NCBIfam" id="TIGR02228">
    <property type="entry name" value="sigpep_I_arch"/>
    <property type="match status" value="1"/>
</dbReference>
<dbReference type="RefSeq" id="WP_345312806.1">
    <property type="nucleotide sequence ID" value="NZ_BAABIE010000004.1"/>
</dbReference>
<dbReference type="EC" id="3.4.21.89" evidence="1"/>
<organism evidence="4 5">
    <name type="scientific">Gordonia alkaliphila</name>
    <dbReference type="NCBI Taxonomy" id="1053547"/>
    <lineage>
        <taxon>Bacteria</taxon>
        <taxon>Bacillati</taxon>
        <taxon>Actinomycetota</taxon>
        <taxon>Actinomycetes</taxon>
        <taxon>Mycobacteriales</taxon>
        <taxon>Gordoniaceae</taxon>
        <taxon>Gordonia</taxon>
    </lineage>
</organism>
<feature type="transmembrane region" description="Helical" evidence="3">
    <location>
        <begin position="146"/>
        <end position="165"/>
    </location>
</feature>
<evidence type="ECO:0000256" key="1">
    <source>
        <dbReference type="NCBIfam" id="TIGR02228"/>
    </source>
</evidence>
<dbReference type="InterPro" id="IPR001733">
    <property type="entry name" value="Peptidase_S26B"/>
</dbReference>
<feature type="transmembrane region" description="Helical" evidence="3">
    <location>
        <begin position="21"/>
        <end position="46"/>
    </location>
</feature>
<protein>
    <recommendedName>
        <fullName evidence="1">Signal peptidase I</fullName>
        <ecNumber evidence="1">3.4.21.89</ecNumber>
    </recommendedName>
</protein>
<evidence type="ECO:0000313" key="5">
    <source>
        <dbReference type="Proteomes" id="UP001500822"/>
    </source>
</evidence>
<evidence type="ECO:0000256" key="2">
    <source>
        <dbReference type="SAM" id="MobiDB-lite"/>
    </source>
</evidence>
<feature type="region of interest" description="Disordered" evidence="2">
    <location>
        <begin position="169"/>
        <end position="192"/>
    </location>
</feature>
<feature type="compositionally biased region" description="Low complexity" evidence="2">
    <location>
        <begin position="169"/>
        <end position="185"/>
    </location>
</feature>
<dbReference type="InterPro" id="IPR019533">
    <property type="entry name" value="Peptidase_S26"/>
</dbReference>
<keyword evidence="3" id="KW-0472">Membrane</keyword>